<feature type="non-terminal residue" evidence="2">
    <location>
        <position position="302"/>
    </location>
</feature>
<dbReference type="EMBL" id="KI927083">
    <property type="protein sequence ID" value="ETW32783.1"/>
    <property type="molecule type" value="Genomic_DNA"/>
</dbReference>
<name>A0A024VWT5_PLAFA</name>
<dbReference type="Gene3D" id="1.20.58.830">
    <property type="match status" value="1"/>
</dbReference>
<dbReference type="InterPro" id="IPR054595">
    <property type="entry name" value="DBL_C"/>
</dbReference>
<gene>
    <name evidence="2" type="ORF">PFTANZ_06497</name>
</gene>
<protein>
    <recommendedName>
        <fullName evidence="1">Duffy-binding-like domain-containing protein</fullName>
    </recommendedName>
</protein>
<dbReference type="Pfam" id="PF22672">
    <property type="entry name" value="DBL_C"/>
    <property type="match status" value="1"/>
</dbReference>
<dbReference type="SUPFAM" id="SSF140924">
    <property type="entry name" value="Duffy binding domain-like"/>
    <property type="match status" value="2"/>
</dbReference>
<dbReference type="Proteomes" id="UP000030708">
    <property type="component" value="Unassembled WGS sequence"/>
</dbReference>
<evidence type="ECO:0000313" key="2">
    <source>
        <dbReference type="EMBL" id="ETW32783.1"/>
    </source>
</evidence>
<proteinExistence type="predicted"/>
<sequence>MVMSPHILTMCRSIFAGSRNEPKTFVDAIQNCRGENGTERYCDLNGFDCTKTARGENKRFSNDECYKCSVACNPFVPWIDNQQKEFEKQKNKYAEEIQKKDQTKTTITTANGKTTINNLYVKDFYDALNEHYPTVDKFLQKLNDEAICKSELKVGEEKADPVDFTGKNYGKTFYRTKYCRACPWCGVKEKKVDGIWEDRQDTACASAPTISFDESNATEIHLLSTEKGKSNILDKYSKLCENGVKETETWKCYYEEKNEYDDSDKDYCVLQDKKKNTQDNKKDTQDRRIMPYVTFFNVWIDE</sequence>
<organism evidence="2 3">
    <name type="scientific">Plasmodium falciparum Tanzania</name>
    <name type="common">2000708</name>
    <dbReference type="NCBI Taxonomy" id="1036725"/>
    <lineage>
        <taxon>Eukaryota</taxon>
        <taxon>Sar</taxon>
        <taxon>Alveolata</taxon>
        <taxon>Apicomplexa</taxon>
        <taxon>Aconoidasida</taxon>
        <taxon>Haemosporida</taxon>
        <taxon>Plasmodiidae</taxon>
        <taxon>Plasmodium</taxon>
        <taxon>Plasmodium (Laverania)</taxon>
    </lineage>
</organism>
<evidence type="ECO:0000313" key="3">
    <source>
        <dbReference type="Proteomes" id="UP000030708"/>
    </source>
</evidence>
<dbReference type="AlphaFoldDB" id="A0A024VWT5"/>
<feature type="domain" description="Duffy-binding-like" evidence="1">
    <location>
        <begin position="24"/>
        <end position="177"/>
    </location>
</feature>
<reference evidence="2 3" key="1">
    <citation type="submission" date="2013-02" db="EMBL/GenBank/DDBJ databases">
        <title>The Genome Annotation of Plasmodium falciparum Tanzania (2000708).</title>
        <authorList>
            <consortium name="The Broad Institute Genome Sequencing Platform"/>
            <consortium name="The Broad Institute Genome Sequencing Center for Infectious Disease"/>
            <person name="Neafsey D."/>
            <person name="Hoffman S."/>
            <person name="Volkman S."/>
            <person name="Rosenthal P."/>
            <person name="Walker B."/>
            <person name="Young S.K."/>
            <person name="Zeng Q."/>
            <person name="Gargeya S."/>
            <person name="Fitzgerald M."/>
            <person name="Haas B."/>
            <person name="Abouelleil A."/>
            <person name="Allen A.W."/>
            <person name="Alvarado L."/>
            <person name="Arachchi H.M."/>
            <person name="Berlin A.M."/>
            <person name="Chapman S.B."/>
            <person name="Gainer-Dewar J."/>
            <person name="Goldberg J."/>
            <person name="Griggs A."/>
            <person name="Gujja S."/>
            <person name="Hansen M."/>
            <person name="Howarth C."/>
            <person name="Imamovic A."/>
            <person name="Ireland A."/>
            <person name="Larimer J."/>
            <person name="McCowan C."/>
            <person name="Murphy C."/>
            <person name="Pearson M."/>
            <person name="Poon T.W."/>
            <person name="Priest M."/>
            <person name="Roberts A."/>
            <person name="Saif S."/>
            <person name="Shea T."/>
            <person name="Sisk P."/>
            <person name="Sykes S."/>
            <person name="Wortman J."/>
            <person name="Nusbaum C."/>
            <person name="Birren B."/>
        </authorList>
    </citation>
    <scope>NUCLEOTIDE SEQUENCE [LARGE SCALE GENOMIC DNA]</scope>
    <source>
        <strain evidence="3">Tanzania (2000708)</strain>
    </source>
</reference>
<accession>A0A024VWT5</accession>
<dbReference type="Gene3D" id="1.20.58.1930">
    <property type="match status" value="1"/>
</dbReference>
<reference evidence="2 3" key="2">
    <citation type="submission" date="2013-02" db="EMBL/GenBank/DDBJ databases">
        <title>The Genome Sequence of Plasmodium falciparum Tanzania (2000708).</title>
        <authorList>
            <consortium name="The Broad Institute Genome Sequencing Platform"/>
            <consortium name="The Broad Institute Genome Sequencing Center for Infectious Disease"/>
            <person name="Neafsey D."/>
            <person name="Cheeseman I."/>
            <person name="Volkman S."/>
            <person name="Adams J."/>
            <person name="Walker B."/>
            <person name="Young S.K."/>
            <person name="Zeng Q."/>
            <person name="Gargeya S."/>
            <person name="Fitzgerald M."/>
            <person name="Haas B."/>
            <person name="Abouelleil A."/>
            <person name="Alvarado L."/>
            <person name="Arachchi H.M."/>
            <person name="Berlin A.M."/>
            <person name="Chapman S.B."/>
            <person name="Dewar J."/>
            <person name="Goldberg J."/>
            <person name="Griggs A."/>
            <person name="Gujja S."/>
            <person name="Hansen M."/>
            <person name="Howarth C."/>
            <person name="Imamovic A."/>
            <person name="Larimer J."/>
            <person name="McCowan C."/>
            <person name="Murphy C."/>
            <person name="Neiman D."/>
            <person name="Pearson M."/>
            <person name="Priest M."/>
            <person name="Roberts A."/>
            <person name="Saif S."/>
            <person name="Shea T."/>
            <person name="Sisk P."/>
            <person name="Sykes S."/>
            <person name="Wortman J."/>
            <person name="Nusbaum C."/>
            <person name="Birren B."/>
        </authorList>
    </citation>
    <scope>NUCLEOTIDE SEQUENCE [LARGE SCALE GENOMIC DNA]</scope>
    <source>
        <strain evidence="3">Tanzania (2000708)</strain>
    </source>
</reference>
<evidence type="ECO:0000259" key="1">
    <source>
        <dbReference type="Pfam" id="PF22672"/>
    </source>
</evidence>